<keyword evidence="3" id="KW-1185">Reference proteome</keyword>
<dbReference type="KEGG" id="elio:KO353_15425"/>
<dbReference type="PANTHER" id="PTHR33121">
    <property type="entry name" value="CYCLIC DI-GMP PHOSPHODIESTERASE PDEF"/>
    <property type="match status" value="1"/>
</dbReference>
<dbReference type="Proteomes" id="UP000694001">
    <property type="component" value="Chromosome"/>
</dbReference>
<dbReference type="InterPro" id="IPR001633">
    <property type="entry name" value="EAL_dom"/>
</dbReference>
<gene>
    <name evidence="2" type="ORF">KO353_15425</name>
</gene>
<evidence type="ECO:0000313" key="2">
    <source>
        <dbReference type="EMBL" id="QXM24599.1"/>
    </source>
</evidence>
<sequence length="421" mass="43313">MPDTAEPAEDRQAKADSAGTRGASALVIARGAAAGLLAAAATEAGCGEVVIVPSDSVALVRLLRASAPPRFVLADTGGIGGSFVPLLRTMADPDLDVPLLLRLDPLKGRRALGVAHHLGLTAAVVSVDSGVAELAASLAGLREAAPSVPADALTAEALTSAIVARNIVTRYQPQVRLADAEPLALEALARWEHPVRGLLGAAEFVPLAEGAGLGATLADRVMRSAVEDLAALHRRGVRLRMAFNLPLDVLLHPATADRLAEAVASAGLPAEALTIELTESQIAHDLGAVRAAALRLRDQRFGVSIDDFSLNAAQAGLVSLPFSEMKLDRSLVLAARDDRAARGALGAVVRMAHRLGLLIVAEGIETPATWQMARDLGADLAQGWMVGRPMPAVAVPAWLAAWQRAIALGAASAPASSAFGA</sequence>
<protein>
    <submittedName>
        <fullName evidence="2">EAL domain-containing protein</fullName>
    </submittedName>
</protein>
<dbReference type="SMART" id="SM00052">
    <property type="entry name" value="EAL"/>
    <property type="match status" value="1"/>
</dbReference>
<evidence type="ECO:0000259" key="1">
    <source>
        <dbReference type="PROSITE" id="PS50883"/>
    </source>
</evidence>
<reference evidence="2" key="1">
    <citation type="submission" date="2021-06" db="EMBL/GenBank/DDBJ databases">
        <title>Elioraea tepida, sp. nov., a moderately thermophilic aerobic anoxygenic phototrophic bacterium isolated from an alkaline siliceous hot spring mat community in Yellowstone National Park, WY, USA.</title>
        <authorList>
            <person name="Saini M.K."/>
            <person name="Yoshida S."/>
            <person name="Sebastian A."/>
            <person name="Hirose S."/>
            <person name="Hara E."/>
            <person name="Tamaki H."/>
            <person name="Soulier N.T."/>
            <person name="Albert I."/>
            <person name="Hanada S."/>
            <person name="Bryant D.A."/>
            <person name="Tank M."/>
        </authorList>
    </citation>
    <scope>NUCLEOTIDE SEQUENCE</scope>
    <source>
        <strain evidence="2">MS-P2</strain>
    </source>
</reference>
<dbReference type="GO" id="GO:0071111">
    <property type="term" value="F:cyclic-guanylate-specific phosphodiesterase activity"/>
    <property type="evidence" value="ECO:0007669"/>
    <property type="project" value="InterPro"/>
</dbReference>
<dbReference type="EMBL" id="CP076448">
    <property type="protein sequence ID" value="QXM24599.1"/>
    <property type="molecule type" value="Genomic_DNA"/>
</dbReference>
<feature type="domain" description="EAL" evidence="1">
    <location>
        <begin position="151"/>
        <end position="403"/>
    </location>
</feature>
<dbReference type="AlphaFoldDB" id="A0A975U1I4"/>
<dbReference type="PROSITE" id="PS50883">
    <property type="entry name" value="EAL"/>
    <property type="match status" value="1"/>
</dbReference>
<dbReference type="CDD" id="cd01948">
    <property type="entry name" value="EAL"/>
    <property type="match status" value="1"/>
</dbReference>
<dbReference type="RefSeq" id="WP_218285656.1">
    <property type="nucleotide sequence ID" value="NZ_CP076448.1"/>
</dbReference>
<dbReference type="Pfam" id="PF00563">
    <property type="entry name" value="EAL"/>
    <property type="match status" value="1"/>
</dbReference>
<accession>A0A975U1I4</accession>
<name>A0A975U1I4_9PROT</name>
<dbReference type="InterPro" id="IPR050706">
    <property type="entry name" value="Cyclic-di-GMP_PDE-like"/>
</dbReference>
<evidence type="ECO:0000313" key="3">
    <source>
        <dbReference type="Proteomes" id="UP000694001"/>
    </source>
</evidence>
<organism evidence="2 3">
    <name type="scientific">Elioraea tepida</name>
    <dbReference type="NCBI Taxonomy" id="2843330"/>
    <lineage>
        <taxon>Bacteria</taxon>
        <taxon>Pseudomonadati</taxon>
        <taxon>Pseudomonadota</taxon>
        <taxon>Alphaproteobacteria</taxon>
        <taxon>Acetobacterales</taxon>
        <taxon>Elioraeaceae</taxon>
        <taxon>Elioraea</taxon>
    </lineage>
</organism>
<dbReference type="PANTHER" id="PTHR33121:SF79">
    <property type="entry name" value="CYCLIC DI-GMP PHOSPHODIESTERASE PDED-RELATED"/>
    <property type="match status" value="1"/>
</dbReference>
<proteinExistence type="predicted"/>